<feature type="transmembrane region" description="Helical" evidence="7">
    <location>
        <begin position="70"/>
        <end position="93"/>
    </location>
</feature>
<feature type="transmembrane region" description="Helical" evidence="7">
    <location>
        <begin position="271"/>
        <end position="290"/>
    </location>
</feature>
<evidence type="ECO:0000256" key="4">
    <source>
        <dbReference type="ARBA" id="ARBA00022692"/>
    </source>
</evidence>
<feature type="signal peptide" evidence="9">
    <location>
        <begin position="1"/>
        <end position="18"/>
    </location>
</feature>
<accession>A0A484LR67</accession>
<feature type="transmembrane region" description="Helical" evidence="7">
    <location>
        <begin position="131"/>
        <end position="151"/>
    </location>
</feature>
<dbReference type="InterPro" id="IPR030182">
    <property type="entry name" value="PUP_plant"/>
</dbReference>
<keyword evidence="4 7" id="KW-0812">Transmembrane</keyword>
<feature type="transmembrane region" description="Helical" evidence="7">
    <location>
        <begin position="242"/>
        <end position="264"/>
    </location>
</feature>
<keyword evidence="5 7" id="KW-1133">Transmembrane helix</keyword>
<evidence type="ECO:0000256" key="1">
    <source>
        <dbReference type="ARBA" id="ARBA00004141"/>
    </source>
</evidence>
<dbReference type="GO" id="GO:0015211">
    <property type="term" value="F:purine nucleoside transmembrane transporter activity"/>
    <property type="evidence" value="ECO:0007669"/>
    <property type="project" value="UniProtKB-UniRule"/>
</dbReference>
<dbReference type="OrthoDB" id="1865379at2759"/>
<feature type="transmembrane region" description="Helical" evidence="7">
    <location>
        <begin position="302"/>
        <end position="319"/>
    </location>
</feature>
<dbReference type="Proteomes" id="UP000595140">
    <property type="component" value="Unassembled WGS sequence"/>
</dbReference>
<evidence type="ECO:0000256" key="5">
    <source>
        <dbReference type="ARBA" id="ARBA00022989"/>
    </source>
</evidence>
<organism evidence="10 11">
    <name type="scientific">Cuscuta campestris</name>
    <dbReference type="NCBI Taxonomy" id="132261"/>
    <lineage>
        <taxon>Eukaryota</taxon>
        <taxon>Viridiplantae</taxon>
        <taxon>Streptophyta</taxon>
        <taxon>Embryophyta</taxon>
        <taxon>Tracheophyta</taxon>
        <taxon>Spermatophyta</taxon>
        <taxon>Magnoliopsida</taxon>
        <taxon>eudicotyledons</taxon>
        <taxon>Gunneridae</taxon>
        <taxon>Pentapetalae</taxon>
        <taxon>asterids</taxon>
        <taxon>lamiids</taxon>
        <taxon>Solanales</taxon>
        <taxon>Convolvulaceae</taxon>
        <taxon>Cuscuteae</taxon>
        <taxon>Cuscuta</taxon>
        <taxon>Cuscuta subgen. Grammica</taxon>
        <taxon>Cuscuta sect. Cleistogrammica</taxon>
    </lineage>
</organism>
<evidence type="ECO:0000256" key="8">
    <source>
        <dbReference type="SAM" id="MobiDB-lite"/>
    </source>
</evidence>
<dbReference type="InterPro" id="IPR037185">
    <property type="entry name" value="EmrE-like"/>
</dbReference>
<dbReference type="PANTHER" id="PTHR31376:SF105">
    <property type="entry name" value="PURINE PERMEASE-RELATED"/>
    <property type="match status" value="1"/>
</dbReference>
<comment type="caution">
    <text evidence="7">Lacks conserved residue(s) required for the propagation of feature annotation.</text>
</comment>
<protein>
    <recommendedName>
        <fullName evidence="7">Probable purine permease</fullName>
    </recommendedName>
</protein>
<dbReference type="GO" id="GO:0005345">
    <property type="term" value="F:purine nucleobase transmembrane transporter activity"/>
    <property type="evidence" value="ECO:0007669"/>
    <property type="project" value="UniProtKB-UniRule"/>
</dbReference>
<evidence type="ECO:0000313" key="10">
    <source>
        <dbReference type="EMBL" id="VFQ79012.1"/>
    </source>
</evidence>
<keyword evidence="6 7" id="KW-0472">Membrane</keyword>
<proteinExistence type="inferred from homology"/>
<feature type="transmembrane region" description="Helical" evidence="7">
    <location>
        <begin position="42"/>
        <end position="58"/>
    </location>
</feature>
<name>A0A484LR67_9ASTE</name>
<evidence type="ECO:0000256" key="2">
    <source>
        <dbReference type="ARBA" id="ARBA00006213"/>
    </source>
</evidence>
<reference evidence="10 11" key="1">
    <citation type="submission" date="2018-04" db="EMBL/GenBank/DDBJ databases">
        <authorList>
            <person name="Vogel A."/>
        </authorList>
    </citation>
    <scope>NUCLEOTIDE SEQUENCE [LARGE SCALE GENOMIC DNA]</scope>
</reference>
<keyword evidence="9" id="KW-0732">Signal</keyword>
<dbReference type="EMBL" id="OOIL02001890">
    <property type="protein sequence ID" value="VFQ79012.1"/>
    <property type="molecule type" value="Genomic_DNA"/>
</dbReference>
<evidence type="ECO:0000256" key="7">
    <source>
        <dbReference type="RuleBase" id="RU368015"/>
    </source>
</evidence>
<dbReference type="SUPFAM" id="SSF103481">
    <property type="entry name" value="Multidrug resistance efflux transporter EmrE"/>
    <property type="match status" value="1"/>
</dbReference>
<evidence type="ECO:0000313" key="11">
    <source>
        <dbReference type="Proteomes" id="UP000595140"/>
    </source>
</evidence>
<feature type="chain" id="PRO_5019796302" description="Probable purine permease" evidence="9">
    <location>
        <begin position="19"/>
        <end position="357"/>
    </location>
</feature>
<feature type="transmembrane region" description="Helical" evidence="7">
    <location>
        <begin position="163"/>
        <end position="188"/>
    </location>
</feature>
<feature type="transmembrane region" description="Helical" evidence="7">
    <location>
        <begin position="105"/>
        <end position="124"/>
    </location>
</feature>
<gene>
    <name evidence="10" type="ORF">CCAM_LOCUS20788</name>
</gene>
<sequence length="357" mass="39256">MRTVLLLFNAVLLAVGNCGNPLLTRLYFLRGGKRVWFSTWQQTAAWPVICVPLAASYLHRRRRQNAEVFLITPFLVASAAAAGLLMGLNNYLYTYGVAKLPVSTSSLILSSQLAFTAVFAYFLVRQKFTPFTVNAVVLLTLAAVVLGARAGNDRPKGESNKDYALGFLLTVGSAALYGLLMPVIELSYNKGKTGMIEYGLVLEFQMVMSLVATLFCTVGMLINHDFQVLSREAREFELGITNYYLTVVGNGLFSQFFFVGALGVTSYGSSLLSVLIVAVLLPATELLAVIFYHEKFAAEKGISLFLSLWGFISYFYGEVKSNRENKEKKRIMKELQETEMMGSPSTNAVSSPPQVGV</sequence>
<comment type="subcellular location">
    <subcellularLocation>
        <location evidence="1 7">Membrane</location>
        <topology evidence="1 7">Multi-pass membrane protein</topology>
    </subcellularLocation>
</comment>
<dbReference type="GO" id="GO:0016020">
    <property type="term" value="C:membrane"/>
    <property type="evidence" value="ECO:0007669"/>
    <property type="project" value="UniProtKB-SubCell"/>
</dbReference>
<dbReference type="PANTHER" id="PTHR31376">
    <property type="entry name" value="OS09G0467300 PROTEIN-RELATED"/>
    <property type="match status" value="1"/>
</dbReference>
<evidence type="ECO:0000256" key="9">
    <source>
        <dbReference type="SAM" id="SignalP"/>
    </source>
</evidence>
<feature type="compositionally biased region" description="Polar residues" evidence="8">
    <location>
        <begin position="343"/>
        <end position="357"/>
    </location>
</feature>
<feature type="transmembrane region" description="Helical" evidence="7">
    <location>
        <begin position="200"/>
        <end position="222"/>
    </location>
</feature>
<evidence type="ECO:0000256" key="6">
    <source>
        <dbReference type="ARBA" id="ARBA00023136"/>
    </source>
</evidence>
<dbReference type="Pfam" id="PF16913">
    <property type="entry name" value="PUNUT"/>
    <property type="match status" value="1"/>
</dbReference>
<dbReference type="AlphaFoldDB" id="A0A484LR67"/>
<evidence type="ECO:0000256" key="3">
    <source>
        <dbReference type="ARBA" id="ARBA00022448"/>
    </source>
</evidence>
<feature type="region of interest" description="Disordered" evidence="8">
    <location>
        <begin position="338"/>
        <end position="357"/>
    </location>
</feature>
<keyword evidence="3 7" id="KW-0813">Transport</keyword>
<comment type="similarity">
    <text evidence="2 7">Belongs to the purine permeases (TC 2.A.7.14) family.</text>
</comment>
<keyword evidence="11" id="KW-1185">Reference proteome</keyword>